<keyword evidence="6" id="KW-1015">Disulfide bond</keyword>
<dbReference type="CDD" id="cd00238">
    <property type="entry name" value="ERp29c"/>
    <property type="match status" value="1"/>
</dbReference>
<dbReference type="Gene3D" id="3.40.30.10">
    <property type="entry name" value="Glutaredoxin"/>
    <property type="match status" value="2"/>
</dbReference>
<evidence type="ECO:0000256" key="9">
    <source>
        <dbReference type="RuleBase" id="RU004208"/>
    </source>
</evidence>
<evidence type="ECO:0000313" key="14">
    <source>
        <dbReference type="Proteomes" id="UP000309038"/>
    </source>
</evidence>
<proteinExistence type="inferred from homology"/>
<dbReference type="PRINTS" id="PR00421">
    <property type="entry name" value="THIOREDOXIN"/>
</dbReference>
<feature type="domain" description="Thioredoxin" evidence="12">
    <location>
        <begin position="3"/>
        <end position="114"/>
    </location>
</feature>
<gene>
    <name evidence="13" type="ORF">EW026_g2094</name>
</gene>
<organism evidence="13 14">
    <name type="scientific">Hermanssonia centrifuga</name>
    <dbReference type="NCBI Taxonomy" id="98765"/>
    <lineage>
        <taxon>Eukaryota</taxon>
        <taxon>Fungi</taxon>
        <taxon>Dikarya</taxon>
        <taxon>Basidiomycota</taxon>
        <taxon>Agaricomycotina</taxon>
        <taxon>Agaricomycetes</taxon>
        <taxon>Polyporales</taxon>
        <taxon>Meruliaceae</taxon>
        <taxon>Hermanssonia</taxon>
    </lineage>
</organism>
<evidence type="ECO:0000256" key="7">
    <source>
        <dbReference type="ARBA" id="ARBA00023235"/>
    </source>
</evidence>
<dbReference type="NCBIfam" id="TIGR01126">
    <property type="entry name" value="pdi_dom"/>
    <property type="match status" value="1"/>
</dbReference>
<sequence>MRLSFGLFAAVVSLGGTLASNVIDLTPDNFDSVIGQGKPALVEFFAPWLMGILPYQKLAPTYEELADVFSHAKDKVIVAKVDADGEGKPLGQRFGVTGFPTLKWFGPDGVPEAYEGGRELNDLAGFITAKSGAKSKIKPPAPPAFKILDAHTFDDVVLDPSKDVLVTFTAPWCGHCKSLKPIYEKVALDFANEPNCVVANVDADAAANRPLAEKYGVGSFPTIKFFSKDNKDEPLAYESERTEEAFVKFLNRACGTHRAPGGLLNDFAGRNPEFDSMASRFIVATGSARDTLYKDAELFAKAFGQKYKYYLRVMEKMMNSTEDYVEKESTRLTNMLKKRSLSPAKLDEVKIKANILSSFKVVEEKAEEAVEELEEKVEEVIGRASAEL</sequence>
<dbReference type="GO" id="GO:0005783">
    <property type="term" value="C:endoplasmic reticulum"/>
    <property type="evidence" value="ECO:0007669"/>
    <property type="project" value="InterPro"/>
</dbReference>
<reference evidence="13 14" key="1">
    <citation type="submission" date="2019-02" db="EMBL/GenBank/DDBJ databases">
        <title>Genome sequencing of the rare red list fungi Phlebia centrifuga.</title>
        <authorList>
            <person name="Buettner E."/>
            <person name="Kellner H."/>
        </authorList>
    </citation>
    <scope>NUCLEOTIDE SEQUENCE [LARGE SCALE GENOMIC DNA]</scope>
    <source>
        <strain evidence="13 14">DSM 108282</strain>
    </source>
</reference>
<keyword evidence="14" id="KW-1185">Reference proteome</keyword>
<evidence type="ECO:0000256" key="11">
    <source>
        <dbReference type="SAM" id="SignalP"/>
    </source>
</evidence>
<dbReference type="InterPro" id="IPR005788">
    <property type="entry name" value="PDI_thioredoxin-like_dom"/>
</dbReference>
<dbReference type="GO" id="GO:0003756">
    <property type="term" value="F:protein disulfide isomerase activity"/>
    <property type="evidence" value="ECO:0007669"/>
    <property type="project" value="UniProtKB-EC"/>
</dbReference>
<evidence type="ECO:0000256" key="4">
    <source>
        <dbReference type="ARBA" id="ARBA00022729"/>
    </source>
</evidence>
<dbReference type="PANTHER" id="PTHR45672:SF11">
    <property type="entry name" value="PROTEIN DISULFIDE-ISOMERASE C17H9.14C"/>
    <property type="match status" value="1"/>
</dbReference>
<dbReference type="EMBL" id="SGPJ01000050">
    <property type="protein sequence ID" value="THH00449.1"/>
    <property type="molecule type" value="Genomic_DNA"/>
</dbReference>
<comment type="catalytic activity">
    <reaction evidence="1">
        <text>Catalyzes the rearrangement of -S-S- bonds in proteins.</text>
        <dbReference type="EC" id="5.3.4.1"/>
    </reaction>
</comment>
<dbReference type="PANTHER" id="PTHR45672">
    <property type="entry name" value="PROTEIN DISULFIDE-ISOMERASE C17H9.14C-RELATED"/>
    <property type="match status" value="1"/>
</dbReference>
<accession>A0A4S4KPD9</accession>
<evidence type="ECO:0000256" key="10">
    <source>
        <dbReference type="SAM" id="Coils"/>
    </source>
</evidence>
<feature type="signal peptide" evidence="11">
    <location>
        <begin position="1"/>
        <end position="19"/>
    </location>
</feature>
<dbReference type="InterPro" id="IPR013766">
    <property type="entry name" value="Thioredoxin_domain"/>
</dbReference>
<keyword evidence="10" id="KW-0175">Coiled coil</keyword>
<comment type="caution">
    <text evidence="13">The sequence shown here is derived from an EMBL/GenBank/DDBJ whole genome shotgun (WGS) entry which is preliminary data.</text>
</comment>
<dbReference type="AlphaFoldDB" id="A0A4S4KPD9"/>
<comment type="similarity">
    <text evidence="2 9">Belongs to the protein disulfide isomerase family.</text>
</comment>
<keyword evidence="7" id="KW-0413">Isomerase</keyword>
<name>A0A4S4KPD9_9APHY</name>
<dbReference type="EC" id="5.3.4.1" evidence="3"/>
<keyword evidence="5" id="KW-0677">Repeat</keyword>
<dbReference type="InterPro" id="IPR036356">
    <property type="entry name" value="ERp29_C_sf"/>
</dbReference>
<evidence type="ECO:0000313" key="13">
    <source>
        <dbReference type="EMBL" id="THH00449.1"/>
    </source>
</evidence>
<evidence type="ECO:0000256" key="2">
    <source>
        <dbReference type="ARBA" id="ARBA00006347"/>
    </source>
</evidence>
<evidence type="ECO:0000256" key="3">
    <source>
        <dbReference type="ARBA" id="ARBA00012723"/>
    </source>
</evidence>
<dbReference type="Pfam" id="PF07749">
    <property type="entry name" value="ERp29"/>
    <property type="match status" value="1"/>
</dbReference>
<protein>
    <recommendedName>
        <fullName evidence="3">protein disulfide-isomerase</fullName>
        <ecNumber evidence="3">5.3.4.1</ecNumber>
    </recommendedName>
</protein>
<dbReference type="InterPro" id="IPR017937">
    <property type="entry name" value="Thioredoxin_CS"/>
</dbReference>
<dbReference type="InterPro" id="IPR036249">
    <property type="entry name" value="Thioredoxin-like_sf"/>
</dbReference>
<dbReference type="SUPFAM" id="SSF47933">
    <property type="entry name" value="ERP29 C domain-like"/>
    <property type="match status" value="1"/>
</dbReference>
<keyword evidence="4 11" id="KW-0732">Signal</keyword>
<dbReference type="PROSITE" id="PS00194">
    <property type="entry name" value="THIOREDOXIN_1"/>
    <property type="match status" value="1"/>
</dbReference>
<dbReference type="Gene3D" id="1.20.1150.12">
    <property type="entry name" value="Endoplasmic reticulum resident protein 29, C-terminal domain"/>
    <property type="match status" value="1"/>
</dbReference>
<dbReference type="GO" id="GO:0006457">
    <property type="term" value="P:protein folding"/>
    <property type="evidence" value="ECO:0007669"/>
    <property type="project" value="TreeGrafter"/>
</dbReference>
<evidence type="ECO:0000256" key="5">
    <source>
        <dbReference type="ARBA" id="ARBA00022737"/>
    </source>
</evidence>
<dbReference type="SUPFAM" id="SSF52833">
    <property type="entry name" value="Thioredoxin-like"/>
    <property type="match status" value="2"/>
</dbReference>
<feature type="chain" id="PRO_5020229878" description="protein disulfide-isomerase" evidence="11">
    <location>
        <begin position="20"/>
        <end position="388"/>
    </location>
</feature>
<evidence type="ECO:0000256" key="1">
    <source>
        <dbReference type="ARBA" id="ARBA00001182"/>
    </source>
</evidence>
<dbReference type="Pfam" id="PF00085">
    <property type="entry name" value="Thioredoxin"/>
    <property type="match status" value="2"/>
</dbReference>
<dbReference type="InterPro" id="IPR011679">
    <property type="entry name" value="ERp29_C"/>
</dbReference>
<evidence type="ECO:0000256" key="8">
    <source>
        <dbReference type="ARBA" id="ARBA00023284"/>
    </source>
</evidence>
<feature type="domain" description="Thioredoxin" evidence="12">
    <location>
        <begin position="118"/>
        <end position="255"/>
    </location>
</feature>
<dbReference type="Proteomes" id="UP000309038">
    <property type="component" value="Unassembled WGS sequence"/>
</dbReference>
<evidence type="ECO:0000259" key="12">
    <source>
        <dbReference type="PROSITE" id="PS51352"/>
    </source>
</evidence>
<evidence type="ECO:0000256" key="6">
    <source>
        <dbReference type="ARBA" id="ARBA00023157"/>
    </source>
</evidence>
<feature type="coiled-coil region" evidence="10">
    <location>
        <begin position="356"/>
        <end position="383"/>
    </location>
</feature>
<keyword evidence="8" id="KW-0676">Redox-active center</keyword>
<dbReference type="PROSITE" id="PS51352">
    <property type="entry name" value="THIOREDOXIN_2"/>
    <property type="match status" value="2"/>
</dbReference>
<dbReference type="InterPro" id="IPR051063">
    <property type="entry name" value="PDI"/>
</dbReference>